<evidence type="ECO:0000313" key="9">
    <source>
        <dbReference type="RefSeq" id="XP_015893354.1"/>
    </source>
</evidence>
<comment type="function">
    <text evidence="6">Putative transcription activator involved in regulating light control of development.</text>
</comment>
<dbReference type="InterPro" id="IPR031052">
    <property type="entry name" value="FHY3/FAR1"/>
</dbReference>
<evidence type="ECO:0000313" key="10">
    <source>
        <dbReference type="RefSeq" id="XP_048318510.1"/>
    </source>
</evidence>
<keyword evidence="3 5" id="KW-0863">Zinc-finger</keyword>
<protein>
    <recommendedName>
        <fullName evidence="6">Protein FAR1-RELATED SEQUENCE</fullName>
    </recommendedName>
</protein>
<dbReference type="GeneID" id="107427487"/>
<evidence type="ECO:0000256" key="6">
    <source>
        <dbReference type="RuleBase" id="RU367018"/>
    </source>
</evidence>
<dbReference type="Pfam" id="PF04434">
    <property type="entry name" value="SWIM"/>
    <property type="match status" value="1"/>
</dbReference>
<dbReference type="GO" id="GO:0008270">
    <property type="term" value="F:zinc ion binding"/>
    <property type="evidence" value="ECO:0007669"/>
    <property type="project" value="UniProtKB-UniRule"/>
</dbReference>
<dbReference type="PANTHER" id="PTHR31669:SF283">
    <property type="entry name" value="PROTEIN FAR1-RELATED SEQUENCE"/>
    <property type="match status" value="1"/>
</dbReference>
<evidence type="ECO:0000313" key="11">
    <source>
        <dbReference type="RefSeq" id="XP_048318522.1"/>
    </source>
</evidence>
<keyword evidence="6" id="KW-0539">Nucleus</keyword>
<dbReference type="Pfam" id="PF10551">
    <property type="entry name" value="MULE"/>
    <property type="match status" value="1"/>
</dbReference>
<proteinExistence type="inferred from homology"/>
<dbReference type="RefSeq" id="XP_048318510.1">
    <property type="nucleotide sequence ID" value="XM_048462553.2"/>
</dbReference>
<dbReference type="RefSeq" id="XP_048318522.1">
    <property type="nucleotide sequence ID" value="XM_048462565.2"/>
</dbReference>
<dbReference type="Pfam" id="PF03101">
    <property type="entry name" value="FAR1"/>
    <property type="match status" value="1"/>
</dbReference>
<evidence type="ECO:0000256" key="2">
    <source>
        <dbReference type="ARBA" id="ARBA00022723"/>
    </source>
</evidence>
<accession>A0A6P6FNC2</accession>
<evidence type="ECO:0000256" key="1">
    <source>
        <dbReference type="ARBA" id="ARBA00005889"/>
    </source>
</evidence>
<gene>
    <name evidence="9 10 11" type="primary">LOC107427487</name>
</gene>
<feature type="domain" description="SWIM-type" evidence="7">
    <location>
        <begin position="538"/>
        <end position="574"/>
    </location>
</feature>
<comment type="similarity">
    <text evidence="1 6">Belongs to the FHY3/FAR1 family.</text>
</comment>
<dbReference type="GO" id="GO:0005634">
    <property type="term" value="C:nucleus"/>
    <property type="evidence" value="ECO:0007669"/>
    <property type="project" value="UniProtKB-SubCell"/>
</dbReference>
<evidence type="ECO:0000256" key="3">
    <source>
        <dbReference type="ARBA" id="ARBA00022771"/>
    </source>
</evidence>
<dbReference type="RefSeq" id="XP_015893354.1">
    <property type="nucleotide sequence ID" value="XM_016037868.2"/>
</dbReference>
<evidence type="ECO:0000259" key="7">
    <source>
        <dbReference type="PROSITE" id="PS50966"/>
    </source>
</evidence>
<evidence type="ECO:0000256" key="5">
    <source>
        <dbReference type="PROSITE-ProRule" id="PRU00325"/>
    </source>
</evidence>
<dbReference type="KEGG" id="zju:107427487"/>
<keyword evidence="4 6" id="KW-0862">Zinc</keyword>
<evidence type="ECO:0000313" key="8">
    <source>
        <dbReference type="Proteomes" id="UP001652623"/>
    </source>
</evidence>
<dbReference type="PROSITE" id="PS50966">
    <property type="entry name" value="ZF_SWIM"/>
    <property type="match status" value="1"/>
</dbReference>
<dbReference type="Proteomes" id="UP001652623">
    <property type="component" value="Chromosome 1"/>
</dbReference>
<dbReference type="InterPro" id="IPR006564">
    <property type="entry name" value="Znf_PMZ"/>
</dbReference>
<comment type="subcellular location">
    <subcellularLocation>
        <location evidence="6">Nucleus</location>
    </subcellularLocation>
</comment>
<dbReference type="InterPro" id="IPR004330">
    <property type="entry name" value="FAR1_DNA_bnd_dom"/>
</dbReference>
<dbReference type="AlphaFoldDB" id="A0A6P6FNC2"/>
<organism evidence="8 10">
    <name type="scientific">Ziziphus jujuba</name>
    <name type="common">Chinese jujube</name>
    <name type="synonym">Ziziphus sativa</name>
    <dbReference type="NCBI Taxonomy" id="326968"/>
    <lineage>
        <taxon>Eukaryota</taxon>
        <taxon>Viridiplantae</taxon>
        <taxon>Streptophyta</taxon>
        <taxon>Embryophyta</taxon>
        <taxon>Tracheophyta</taxon>
        <taxon>Spermatophyta</taxon>
        <taxon>Magnoliopsida</taxon>
        <taxon>eudicotyledons</taxon>
        <taxon>Gunneridae</taxon>
        <taxon>Pentapetalae</taxon>
        <taxon>rosids</taxon>
        <taxon>fabids</taxon>
        <taxon>Rosales</taxon>
        <taxon>Rhamnaceae</taxon>
        <taxon>Paliureae</taxon>
        <taxon>Ziziphus</taxon>
    </lineage>
</organism>
<keyword evidence="2 6" id="KW-0479">Metal-binding</keyword>
<dbReference type="InterPro" id="IPR018289">
    <property type="entry name" value="MULE_transposase_dom"/>
</dbReference>
<keyword evidence="8" id="KW-1185">Reference proteome</keyword>
<name>A0A6P6FNC2_ZIZJJ</name>
<dbReference type="PANTHER" id="PTHR31669">
    <property type="entry name" value="PROTEIN FAR1-RELATED SEQUENCE 10-RELATED"/>
    <property type="match status" value="1"/>
</dbReference>
<sequence length="666" mass="77824">MFVEEESMSSPKDIGDGQAVDKQIIENRLDNNAVKAPEVGMHFDSLDSLFEYYKLFGKQEGFRVKKKTSRLSIDGKLKFVSLSCSRAGKSQSNKQNFLISNASKMECKARVNATIFEDGKCKINSVVLEHNHGLGSQKPGPDLCNKEISIDAQKNVELNDRGGTTVMKNCQTVVVEAGSRDNVPFLEKDYRNFIERAKRLRLGVGDAEAIHEYFVRMQAKNPNFFYMVDVDDNAQIKNLFWTDARSRLAYEEFGDVVTFDTTYLSNRYETPFVLFVGVNHHGQSILFGCGLLSNADATTFMWLFRTWLICMSGRAPNAIITDQDKAIQKAIKVVFPNTRHRWCLWHIMKNLPEKLKGYRYEQIKNTLLNVIYDSLTKEEFEENWRQFVNDLNLHDNLWLSGLYEERHQWVPAFVKDTFWAGMSTIQRSECMNLVFDGYVNFKTTLKQFIEQYDNALRNKIEKENREDFYSFSKCIPCVTLFEIEKQFQAVYTNAKFKEFQKELMGKLYCEVSYVDEKEGIFDVSEIVFVGERRKDVHFNVHFNKENCEVKCSCCLFEFRGILCKHIISVFMKFQIINVPAKYVLPRWRKDLRRCYTRVRVGYDDFNYTPEAQRRHKLQQKFEEVADWAVVSNDNFSMLWNWIDEFQSRVKKQFMGAVNTQSTSENS</sequence>
<reference evidence="8 10" key="1">
    <citation type="submission" date="2025-05" db="UniProtKB">
        <authorList>
            <consortium name="RefSeq"/>
        </authorList>
    </citation>
    <scope>NUCLEOTIDE SEQUENCE [LARGE SCALE GENOMIC DNA]</scope>
    <source>
        <tissue evidence="9">In vitro plantlets</tissue>
        <tissue evidence="10 11">Seedling</tissue>
    </source>
</reference>
<dbReference type="InterPro" id="IPR007527">
    <property type="entry name" value="Znf_SWIM"/>
</dbReference>
<dbReference type="SMART" id="SM00575">
    <property type="entry name" value="ZnF_PMZ"/>
    <property type="match status" value="1"/>
</dbReference>
<evidence type="ECO:0000256" key="4">
    <source>
        <dbReference type="ARBA" id="ARBA00022833"/>
    </source>
</evidence>
<dbReference type="GO" id="GO:0006355">
    <property type="term" value="P:regulation of DNA-templated transcription"/>
    <property type="evidence" value="ECO:0007669"/>
    <property type="project" value="UniProtKB-UniRule"/>
</dbReference>